<keyword evidence="7 11" id="KW-0378">Hydrolase</keyword>
<keyword evidence="3" id="KW-0963">Cytoplasm</keyword>
<evidence type="ECO:0000313" key="11">
    <source>
        <dbReference type="EMBL" id="MBT9288008.1"/>
    </source>
</evidence>
<dbReference type="AlphaFoldDB" id="A0A947D0I3"/>
<evidence type="ECO:0000256" key="6">
    <source>
        <dbReference type="ARBA" id="ARBA00022723"/>
    </source>
</evidence>
<organism evidence="11 12">
    <name type="scientific">Prosthecodimorpha staleyi</name>
    <dbReference type="NCBI Taxonomy" id="2840188"/>
    <lineage>
        <taxon>Bacteria</taxon>
        <taxon>Pseudomonadati</taxon>
        <taxon>Pseudomonadota</taxon>
        <taxon>Alphaproteobacteria</taxon>
        <taxon>Hyphomicrobiales</taxon>
        <taxon>Ancalomicrobiaceae</taxon>
        <taxon>Prosthecodimorpha</taxon>
    </lineage>
</organism>
<dbReference type="Pfam" id="PF07687">
    <property type="entry name" value="M20_dimer"/>
    <property type="match status" value="1"/>
</dbReference>
<dbReference type="NCBIfam" id="NF005710">
    <property type="entry name" value="PRK07522.1"/>
    <property type="match status" value="1"/>
</dbReference>
<dbReference type="InterPro" id="IPR011650">
    <property type="entry name" value="Peptidase_M20_dimer"/>
</dbReference>
<evidence type="ECO:0000313" key="12">
    <source>
        <dbReference type="Proteomes" id="UP000766595"/>
    </source>
</evidence>
<dbReference type="PANTHER" id="PTHR43808:SF31">
    <property type="entry name" value="N-ACETYL-L-CITRULLINE DEACETYLASE"/>
    <property type="match status" value="1"/>
</dbReference>
<dbReference type="InterPro" id="IPR002933">
    <property type="entry name" value="Peptidase_M20"/>
</dbReference>
<dbReference type="EC" id="3.5.1.16" evidence="11"/>
<keyword evidence="6" id="KW-0479">Metal-binding</keyword>
<keyword evidence="12" id="KW-1185">Reference proteome</keyword>
<reference evidence="11 12" key="1">
    <citation type="submission" date="2021-06" db="EMBL/GenBank/DDBJ databases">
        <authorList>
            <person name="Grouzdev D.S."/>
            <person name="Koziaeva V."/>
        </authorList>
    </citation>
    <scope>NUCLEOTIDE SEQUENCE [LARGE SCALE GENOMIC DNA]</scope>
    <source>
        <strain evidence="11 12">22</strain>
    </source>
</reference>
<dbReference type="GO" id="GO:0008777">
    <property type="term" value="F:acetylornithine deacetylase activity"/>
    <property type="evidence" value="ECO:0007669"/>
    <property type="project" value="UniProtKB-EC"/>
</dbReference>
<dbReference type="PANTHER" id="PTHR43808">
    <property type="entry name" value="ACETYLORNITHINE DEACETYLASE"/>
    <property type="match status" value="1"/>
</dbReference>
<keyword evidence="4" id="KW-0055">Arginine biosynthesis</keyword>
<evidence type="ECO:0000256" key="4">
    <source>
        <dbReference type="ARBA" id="ARBA00022571"/>
    </source>
</evidence>
<comment type="caution">
    <text evidence="11">The sequence shown here is derived from an EMBL/GenBank/DDBJ whole genome shotgun (WGS) entry which is preliminary data.</text>
</comment>
<evidence type="ECO:0000256" key="1">
    <source>
        <dbReference type="ARBA" id="ARBA00001947"/>
    </source>
</evidence>
<proteinExistence type="inferred from homology"/>
<dbReference type="Proteomes" id="UP000766595">
    <property type="component" value="Unassembled WGS sequence"/>
</dbReference>
<protein>
    <submittedName>
        <fullName evidence="11">Acetylornithine deacetylase</fullName>
        <ecNumber evidence="11">3.5.1.16</ecNumber>
    </submittedName>
</protein>
<keyword evidence="8" id="KW-0862">Zinc</keyword>
<dbReference type="InterPro" id="IPR050072">
    <property type="entry name" value="Peptidase_M20A"/>
</dbReference>
<dbReference type="SUPFAM" id="SSF55031">
    <property type="entry name" value="Bacterial exopeptidase dimerisation domain"/>
    <property type="match status" value="1"/>
</dbReference>
<dbReference type="CDD" id="cd03894">
    <property type="entry name" value="M20_ArgE"/>
    <property type="match status" value="1"/>
</dbReference>
<dbReference type="InterPro" id="IPR036264">
    <property type="entry name" value="Bact_exopeptidase_dim_dom"/>
</dbReference>
<evidence type="ECO:0000256" key="5">
    <source>
        <dbReference type="ARBA" id="ARBA00022605"/>
    </source>
</evidence>
<feature type="domain" description="Peptidase M20 dimerisation" evidence="10">
    <location>
        <begin position="183"/>
        <end position="293"/>
    </location>
</feature>
<dbReference type="EMBL" id="JAHHZF010000001">
    <property type="protein sequence ID" value="MBT9288008.1"/>
    <property type="molecule type" value="Genomic_DNA"/>
</dbReference>
<gene>
    <name evidence="11" type="primary">argE</name>
    <name evidence="11" type="ORF">KL771_01000</name>
</gene>
<dbReference type="NCBIfam" id="TIGR01892">
    <property type="entry name" value="AcOrn-deacetyl"/>
    <property type="match status" value="1"/>
</dbReference>
<comment type="cofactor">
    <cofactor evidence="1">
        <name>Zn(2+)</name>
        <dbReference type="ChEBI" id="CHEBI:29105"/>
    </cofactor>
</comment>
<name>A0A947D0I3_9HYPH</name>
<dbReference type="GO" id="GO:0046872">
    <property type="term" value="F:metal ion binding"/>
    <property type="evidence" value="ECO:0007669"/>
    <property type="project" value="UniProtKB-KW"/>
</dbReference>
<evidence type="ECO:0000256" key="3">
    <source>
        <dbReference type="ARBA" id="ARBA00022490"/>
    </source>
</evidence>
<dbReference type="SUPFAM" id="SSF53187">
    <property type="entry name" value="Zn-dependent exopeptidases"/>
    <property type="match status" value="1"/>
</dbReference>
<evidence type="ECO:0000256" key="8">
    <source>
        <dbReference type="ARBA" id="ARBA00022833"/>
    </source>
</evidence>
<dbReference type="Pfam" id="PF01546">
    <property type="entry name" value="Peptidase_M20"/>
    <property type="match status" value="1"/>
</dbReference>
<dbReference type="PROSITE" id="PS00759">
    <property type="entry name" value="ARGE_DAPE_CPG2_2"/>
    <property type="match status" value="1"/>
</dbReference>
<dbReference type="Gene3D" id="3.40.630.10">
    <property type="entry name" value="Zn peptidases"/>
    <property type="match status" value="1"/>
</dbReference>
<dbReference type="InterPro" id="IPR010169">
    <property type="entry name" value="AcOrn-deacetyl"/>
</dbReference>
<keyword evidence="5" id="KW-0028">Amino-acid biosynthesis</keyword>
<evidence type="ECO:0000256" key="2">
    <source>
        <dbReference type="ARBA" id="ARBA00005691"/>
    </source>
</evidence>
<dbReference type="InterPro" id="IPR001261">
    <property type="entry name" value="ArgE/DapE_CS"/>
</dbReference>
<dbReference type="Gene3D" id="3.30.70.360">
    <property type="match status" value="1"/>
</dbReference>
<dbReference type="GO" id="GO:0006526">
    <property type="term" value="P:L-arginine biosynthetic process"/>
    <property type="evidence" value="ECO:0007669"/>
    <property type="project" value="UniProtKB-KW"/>
</dbReference>
<sequence>MTSNTTTGTRPASAASVDILRDLVSFDTTSRNSNIPLIAWVEDYLANRGVQSTRIYDPTGTKANLWATIGPAGEAGYVLSGHTDTVPVDGQDWASDPFRLVERDGRLYGRGTTDMKGFIAVALAKVPEMLQAPLQRPIHLCLSHDEEIGCIGVRYALEKIADLAPVAPVAAFIGEPTSMQVIVAHKGKHNYKVTVTGKPVHSSLAPAGVNAIDYAAELILKIRDINRHFAEGPRDEAFDVPVSTAHTGVIGGGTVLNIVPETCEFAFEFRMLPGISHQTYEDEVRSFARDVLEPRMKAIDPATGIVIELVNGTPGFDTDLGSEIIPVAKALAGRNDHAKVAYGTEAGLFVHMAGVPSIVVGPGSIEQAHRPDEFIEMAELGRCERFIDRLIERCC</sequence>
<evidence type="ECO:0000259" key="10">
    <source>
        <dbReference type="Pfam" id="PF07687"/>
    </source>
</evidence>
<comment type="similarity">
    <text evidence="2">Belongs to the peptidase M20A family. ArgE subfamily.</text>
</comment>
<keyword evidence="9" id="KW-0170">Cobalt</keyword>
<accession>A0A947D0I3</accession>
<dbReference type="RefSeq" id="WP_261966700.1">
    <property type="nucleotide sequence ID" value="NZ_JAHHZF010000001.1"/>
</dbReference>
<evidence type="ECO:0000256" key="9">
    <source>
        <dbReference type="ARBA" id="ARBA00023285"/>
    </source>
</evidence>
<evidence type="ECO:0000256" key="7">
    <source>
        <dbReference type="ARBA" id="ARBA00022801"/>
    </source>
</evidence>